<dbReference type="Proteomes" id="UP000886885">
    <property type="component" value="Chromosome 1D"/>
</dbReference>
<feature type="repeat" description="PPR" evidence="3">
    <location>
        <begin position="678"/>
        <end position="712"/>
    </location>
</feature>
<dbReference type="FunFam" id="1.25.40.10:FF:000090">
    <property type="entry name" value="Pentatricopeptide repeat-containing protein, chloroplastic"/>
    <property type="match status" value="1"/>
</dbReference>
<dbReference type="FunFam" id="1.25.40.10:FF:000934">
    <property type="entry name" value="Pentatricopeptide repeat-containing protein"/>
    <property type="match status" value="1"/>
</dbReference>
<dbReference type="GO" id="GO:0003723">
    <property type="term" value="F:RNA binding"/>
    <property type="evidence" value="ECO:0007669"/>
    <property type="project" value="InterPro"/>
</dbReference>
<name>A0A8X8AQH7_POPTO</name>
<dbReference type="OrthoDB" id="330671at2759"/>
<dbReference type="EMBL" id="JAAWWB010000002">
    <property type="protein sequence ID" value="KAG6788358.1"/>
    <property type="molecule type" value="Genomic_DNA"/>
</dbReference>
<reference evidence="6" key="1">
    <citation type="journal article" date="2020" name="bioRxiv">
        <title>Hybrid origin of Populus tomentosa Carr. identified through genome sequencing and phylogenomic analysis.</title>
        <authorList>
            <person name="An X."/>
            <person name="Gao K."/>
            <person name="Chen Z."/>
            <person name="Li J."/>
            <person name="Yang X."/>
            <person name="Yang X."/>
            <person name="Zhou J."/>
            <person name="Guo T."/>
            <person name="Zhao T."/>
            <person name="Huang S."/>
            <person name="Miao D."/>
            <person name="Khan W.U."/>
            <person name="Rao P."/>
            <person name="Ye M."/>
            <person name="Lei B."/>
            <person name="Liao W."/>
            <person name="Wang J."/>
            <person name="Ji L."/>
            <person name="Li Y."/>
            <person name="Guo B."/>
            <person name="Mustafa N.S."/>
            <person name="Li S."/>
            <person name="Yun Q."/>
            <person name="Keller S.R."/>
            <person name="Mao J."/>
            <person name="Zhang R."/>
            <person name="Strauss S.H."/>
        </authorList>
    </citation>
    <scope>NUCLEOTIDE SEQUENCE</scope>
    <source>
        <strain evidence="6">GM15</strain>
        <tissue evidence="6">Leaf</tissue>
    </source>
</reference>
<dbReference type="Pfam" id="PF13041">
    <property type="entry name" value="PPR_2"/>
    <property type="match status" value="2"/>
</dbReference>
<evidence type="ECO:0000313" key="6">
    <source>
        <dbReference type="EMBL" id="KAG6788358.1"/>
    </source>
</evidence>
<dbReference type="Pfam" id="PF00892">
    <property type="entry name" value="EamA"/>
    <property type="match status" value="1"/>
</dbReference>
<evidence type="ECO:0000256" key="1">
    <source>
        <dbReference type="ARBA" id="ARBA00007635"/>
    </source>
</evidence>
<evidence type="ECO:0000256" key="4">
    <source>
        <dbReference type="SAM" id="Phobius"/>
    </source>
</evidence>
<accession>A0A8X8AQH7</accession>
<feature type="transmembrane region" description="Helical" evidence="4">
    <location>
        <begin position="136"/>
        <end position="156"/>
    </location>
</feature>
<dbReference type="PANTHER" id="PTHR47926:SF436">
    <property type="entry name" value="PENTATRICOPEPTIDE REPEAT-CONTAINING PROTEIN ELI1, CHLOROPLASTIC-LIKE ISOFORM X2"/>
    <property type="match status" value="1"/>
</dbReference>
<dbReference type="GO" id="GO:0009451">
    <property type="term" value="P:RNA modification"/>
    <property type="evidence" value="ECO:0007669"/>
    <property type="project" value="InterPro"/>
</dbReference>
<dbReference type="AlphaFoldDB" id="A0A8X8AQH7"/>
<evidence type="ECO:0000256" key="2">
    <source>
        <dbReference type="ARBA" id="ARBA00022737"/>
    </source>
</evidence>
<feature type="repeat" description="PPR" evidence="3">
    <location>
        <begin position="647"/>
        <end position="677"/>
    </location>
</feature>
<dbReference type="PROSITE" id="PS51375">
    <property type="entry name" value="PPR"/>
    <property type="match status" value="6"/>
</dbReference>
<dbReference type="GO" id="GO:0016020">
    <property type="term" value="C:membrane"/>
    <property type="evidence" value="ECO:0007669"/>
    <property type="project" value="InterPro"/>
</dbReference>
<feature type="transmembrane region" description="Helical" evidence="4">
    <location>
        <begin position="284"/>
        <end position="305"/>
    </location>
</feature>
<dbReference type="InterPro" id="IPR046848">
    <property type="entry name" value="E_motif"/>
</dbReference>
<feature type="transmembrane region" description="Helical" evidence="4">
    <location>
        <begin position="43"/>
        <end position="63"/>
    </location>
</feature>
<feature type="transmembrane region" description="Helical" evidence="4">
    <location>
        <begin position="258"/>
        <end position="277"/>
    </location>
</feature>
<feature type="transmembrane region" description="Helical" evidence="4">
    <location>
        <begin position="12"/>
        <end position="31"/>
    </location>
</feature>
<dbReference type="InterPro" id="IPR002885">
    <property type="entry name" value="PPR_rpt"/>
</dbReference>
<keyword evidence="2" id="KW-0677">Repeat</keyword>
<evidence type="ECO:0000256" key="3">
    <source>
        <dbReference type="PROSITE-ProRule" id="PRU00708"/>
    </source>
</evidence>
<comment type="similarity">
    <text evidence="1">Belongs to the drug/metabolite transporter (DMT) superfamily. Plant drug/metabolite exporter (P-DME) (TC 2.A.7.4) family.</text>
</comment>
<dbReference type="NCBIfam" id="TIGR00756">
    <property type="entry name" value="PPR"/>
    <property type="match status" value="6"/>
</dbReference>
<keyword evidence="4" id="KW-0812">Transmembrane</keyword>
<dbReference type="InterPro" id="IPR046960">
    <property type="entry name" value="PPR_At4g14850-like_plant"/>
</dbReference>
<sequence>MERICRVLQGLKPALLMVLVQAAFAAVNVLYKLAANDGMNLKIIVAYRFIFATAFMAPLAFIVERKNRGKLTWTVIIQAFFCGLFGCSFAQNAYIESLALISATFACAMANLIPAVTFILAFIFRMERMELASTKGKAKAIGTLMGIGGAMLLTFYKGVEITNGSEKVNLLHHRQYSHAASSHGHGRLLGLFMALLNCLSYSSWLIVQAKMSARYRSHYSNSALVCAMGAIQATVFALCLERDWNQWKLGWNIRLLTAAFSGVVGSGLMGILISWCLAMRGPLFVAIFSPLMLVLVAIAGSLLLAEKLYLGSKEMKAKKQLAPSETETFQEVGIIVTSPTKDTCSDNSRAKVMGGLLFVSVFNPRMLVLVAIPGSSELDEKLLDIGRQRVKDDREKPENALSLFYSMLCNANSGPNKLTFPFVLKACSQVRAIEEGKQVHGLVFKHGLSEDLFVQNSLISMYSSCGLIGFACQVFNKIDDPDVVSWNSMISGLVDLGFVEEGKQMFDRMSKRSLVTWNCLIDGYVKAGLLMEARELFDQMVGKNSVSWNTMIGGYVSLGLMEDAKGFFDKMPWEMKDVITFNLMIDGYARQGRHKEILEIFKEMRVAKIEPSRFTMVSVLTACSYLGALEQGEWMQAHIEKNGIDVDSVLGTALVEMFAKCGNIERALSVFRSMEERDVGAWNSMIHKLAAHGHGQEAFAIFSDMLRSNILPDDITFLGLLSGCRHLGLVDEGKRFFQLMSEEYGLVPKVEHYGCMVDLLCRADLLEEARDLIDSSQASQMKSSVPMWGALLGASCRLKDVAMGEYAAKHLLQLDPFDGSCYTVLSNLYSAAGLYEKAIEVRNEMKKQGLEKIPGSSSVEIDGLVLDFWVGSCSLE</sequence>
<feature type="repeat" description="PPR" evidence="3">
    <location>
        <begin position="513"/>
        <end position="547"/>
    </location>
</feature>
<feature type="repeat" description="PPR" evidence="3">
    <location>
        <begin position="577"/>
        <end position="611"/>
    </location>
</feature>
<feature type="transmembrane region" description="Helical" evidence="4">
    <location>
        <begin position="75"/>
        <end position="94"/>
    </location>
</feature>
<keyword evidence="4" id="KW-0472">Membrane</keyword>
<organism evidence="6 7">
    <name type="scientific">Populus tomentosa</name>
    <name type="common">Chinese white poplar</name>
    <dbReference type="NCBI Taxonomy" id="118781"/>
    <lineage>
        <taxon>Eukaryota</taxon>
        <taxon>Viridiplantae</taxon>
        <taxon>Streptophyta</taxon>
        <taxon>Embryophyta</taxon>
        <taxon>Tracheophyta</taxon>
        <taxon>Spermatophyta</taxon>
        <taxon>Magnoliopsida</taxon>
        <taxon>eudicotyledons</taxon>
        <taxon>Gunneridae</taxon>
        <taxon>Pentapetalae</taxon>
        <taxon>rosids</taxon>
        <taxon>fabids</taxon>
        <taxon>Malpighiales</taxon>
        <taxon>Salicaceae</taxon>
        <taxon>Saliceae</taxon>
        <taxon>Populus</taxon>
    </lineage>
</organism>
<keyword evidence="4" id="KW-1133">Transmembrane helix</keyword>
<feature type="transmembrane region" description="Helical" evidence="4">
    <location>
        <begin position="219"/>
        <end position="238"/>
    </location>
</feature>
<feature type="transmembrane region" description="Helical" evidence="4">
    <location>
        <begin position="188"/>
        <end position="207"/>
    </location>
</feature>
<evidence type="ECO:0000313" key="7">
    <source>
        <dbReference type="Proteomes" id="UP000886885"/>
    </source>
</evidence>
<protein>
    <recommendedName>
        <fullName evidence="5">EamA domain-containing protein</fullName>
    </recommendedName>
</protein>
<feature type="transmembrane region" description="Helical" evidence="4">
    <location>
        <begin position="100"/>
        <end position="124"/>
    </location>
</feature>
<dbReference type="Pfam" id="PF01535">
    <property type="entry name" value="PPR"/>
    <property type="match status" value="5"/>
</dbReference>
<dbReference type="Pfam" id="PF20431">
    <property type="entry name" value="E_motif"/>
    <property type="match status" value="1"/>
</dbReference>
<comment type="caution">
    <text evidence="6">The sequence shown here is derived from an EMBL/GenBank/DDBJ whole genome shotgun (WGS) entry which is preliminary data.</text>
</comment>
<feature type="repeat" description="PPR" evidence="3">
    <location>
        <begin position="482"/>
        <end position="512"/>
    </location>
</feature>
<dbReference type="InterPro" id="IPR000620">
    <property type="entry name" value="EamA_dom"/>
</dbReference>
<gene>
    <name evidence="6" type="ORF">POTOM_004423</name>
</gene>
<feature type="domain" description="EamA" evidence="5">
    <location>
        <begin position="14"/>
        <end position="154"/>
    </location>
</feature>
<proteinExistence type="inferred from homology"/>
<dbReference type="PANTHER" id="PTHR47926">
    <property type="entry name" value="PENTATRICOPEPTIDE REPEAT-CONTAINING PROTEIN"/>
    <property type="match status" value="1"/>
</dbReference>
<keyword evidence="7" id="KW-1185">Reference proteome</keyword>
<evidence type="ECO:0000259" key="5">
    <source>
        <dbReference type="Pfam" id="PF00892"/>
    </source>
</evidence>
<feature type="repeat" description="PPR" evidence="3">
    <location>
        <begin position="818"/>
        <end position="852"/>
    </location>
</feature>